<dbReference type="InterPro" id="IPR011042">
    <property type="entry name" value="6-blade_b-propeller_TolB-like"/>
</dbReference>
<keyword evidence="2" id="KW-0862">Zinc</keyword>
<keyword evidence="1" id="KW-0677">Repeat</keyword>
<organism evidence="5 6">
    <name type="scientific">Mytilus coruscus</name>
    <name type="common">Sea mussel</name>
    <dbReference type="NCBI Taxonomy" id="42192"/>
    <lineage>
        <taxon>Eukaryota</taxon>
        <taxon>Metazoa</taxon>
        <taxon>Spiralia</taxon>
        <taxon>Lophotrochozoa</taxon>
        <taxon>Mollusca</taxon>
        <taxon>Bivalvia</taxon>
        <taxon>Autobranchia</taxon>
        <taxon>Pteriomorphia</taxon>
        <taxon>Mytilida</taxon>
        <taxon>Mytiloidea</taxon>
        <taxon>Mytilidae</taxon>
        <taxon>Mytilinae</taxon>
        <taxon>Mytilus</taxon>
    </lineage>
</organism>
<dbReference type="GO" id="GO:0008270">
    <property type="term" value="F:zinc ion binding"/>
    <property type="evidence" value="ECO:0007669"/>
    <property type="project" value="UniProtKB-KW"/>
</dbReference>
<evidence type="ECO:0000259" key="4">
    <source>
        <dbReference type="PROSITE" id="PS50119"/>
    </source>
</evidence>
<dbReference type="Proteomes" id="UP000507470">
    <property type="component" value="Unassembled WGS sequence"/>
</dbReference>
<dbReference type="SUPFAM" id="SSF101898">
    <property type="entry name" value="NHL repeat"/>
    <property type="match status" value="1"/>
</dbReference>
<protein>
    <recommendedName>
        <fullName evidence="4">B box-type domain-containing protein</fullName>
    </recommendedName>
</protein>
<keyword evidence="2" id="KW-0863">Zinc-finger</keyword>
<keyword evidence="6" id="KW-1185">Reference proteome</keyword>
<reference evidence="5 6" key="1">
    <citation type="submission" date="2020-06" db="EMBL/GenBank/DDBJ databases">
        <authorList>
            <person name="Li R."/>
            <person name="Bekaert M."/>
        </authorList>
    </citation>
    <scope>NUCLEOTIDE SEQUENCE [LARGE SCALE GENOMIC DNA]</scope>
    <source>
        <strain evidence="6">wild</strain>
    </source>
</reference>
<evidence type="ECO:0000313" key="5">
    <source>
        <dbReference type="EMBL" id="CAC5413472.1"/>
    </source>
</evidence>
<dbReference type="PROSITE" id="PS51125">
    <property type="entry name" value="NHL"/>
    <property type="match status" value="1"/>
</dbReference>
<dbReference type="SUPFAM" id="SSF57845">
    <property type="entry name" value="B-box zinc-binding domain"/>
    <property type="match status" value="1"/>
</dbReference>
<evidence type="ECO:0000256" key="2">
    <source>
        <dbReference type="PROSITE-ProRule" id="PRU00024"/>
    </source>
</evidence>
<feature type="domain" description="B box-type" evidence="4">
    <location>
        <begin position="14"/>
        <end position="61"/>
    </location>
</feature>
<dbReference type="InterPro" id="IPR001258">
    <property type="entry name" value="NHL_repeat"/>
</dbReference>
<sequence>MASSSKSTSMRKAQVLVSCYFCKGQSVKWKCEDCNIRMCNTCKVTVHQGLTSAQDHEVVSIQDTSKSSLGFQETYKKNIFDISLKKNGEILFKEFGVDKIQFLSPAGEVKTVLDSSPMKFLAIHVNRDDEVIVGLREQGPPVPVHDFSVRQVIVFGSDYQRKVTLEFDKKGNKLFSYAARIRTDSRNVVYVIDHFDNDKNGRIVAVDRNSRLRFIYDGHKDLKTFQPEGITITPSDNIVVADRGNDALHVLNSYGDLLGLQLIFKDLGIARPYCVCFDTEGYLLIGCGRGKNEEYGKIYVAKITDSLI</sequence>
<evidence type="ECO:0000256" key="1">
    <source>
        <dbReference type="ARBA" id="ARBA00022737"/>
    </source>
</evidence>
<feature type="repeat" description="NHL" evidence="3">
    <location>
        <begin position="218"/>
        <end position="254"/>
    </location>
</feature>
<proteinExistence type="predicted"/>
<accession>A0A6J8E1L6</accession>
<dbReference type="OrthoDB" id="6150715at2759"/>
<evidence type="ECO:0000256" key="3">
    <source>
        <dbReference type="PROSITE-ProRule" id="PRU00504"/>
    </source>
</evidence>
<dbReference type="EMBL" id="CACVKT020008141">
    <property type="protein sequence ID" value="CAC5413472.1"/>
    <property type="molecule type" value="Genomic_DNA"/>
</dbReference>
<dbReference type="InterPro" id="IPR000315">
    <property type="entry name" value="Znf_B-box"/>
</dbReference>
<dbReference type="AlphaFoldDB" id="A0A6J8E1L6"/>
<gene>
    <name evidence="5" type="ORF">MCOR_46357</name>
</gene>
<name>A0A6J8E1L6_MYTCO</name>
<dbReference type="CDD" id="cd19757">
    <property type="entry name" value="Bbox1"/>
    <property type="match status" value="1"/>
</dbReference>
<keyword evidence="2" id="KW-0479">Metal-binding</keyword>
<evidence type="ECO:0000313" key="6">
    <source>
        <dbReference type="Proteomes" id="UP000507470"/>
    </source>
</evidence>
<dbReference type="PROSITE" id="PS50119">
    <property type="entry name" value="ZF_BBOX"/>
    <property type="match status" value="1"/>
</dbReference>
<dbReference type="Gene3D" id="2.120.10.30">
    <property type="entry name" value="TolB, C-terminal domain"/>
    <property type="match status" value="1"/>
</dbReference>
<dbReference type="Pfam" id="PF00643">
    <property type="entry name" value="zf-B_box"/>
    <property type="match status" value="1"/>
</dbReference>